<accession>A0A812UFF8</accession>
<dbReference type="EMBL" id="CAJNIZ010037682">
    <property type="protein sequence ID" value="CAE7572629.1"/>
    <property type="molecule type" value="Genomic_DNA"/>
</dbReference>
<dbReference type="Proteomes" id="UP000649617">
    <property type="component" value="Unassembled WGS sequence"/>
</dbReference>
<name>A0A812UFF8_SYMPI</name>
<proteinExistence type="predicted"/>
<dbReference type="AlphaFoldDB" id="A0A812UFF8"/>
<evidence type="ECO:0000313" key="1">
    <source>
        <dbReference type="EMBL" id="CAE7572629.1"/>
    </source>
</evidence>
<gene>
    <name evidence="1" type="ORF">SPIL2461_LOCUS15425</name>
</gene>
<reference evidence="1" key="1">
    <citation type="submission" date="2021-02" db="EMBL/GenBank/DDBJ databases">
        <authorList>
            <person name="Dougan E. K."/>
            <person name="Rhodes N."/>
            <person name="Thang M."/>
            <person name="Chan C."/>
        </authorList>
    </citation>
    <scope>NUCLEOTIDE SEQUENCE</scope>
</reference>
<organism evidence="1 2">
    <name type="scientific">Symbiodinium pilosum</name>
    <name type="common">Dinoflagellate</name>
    <dbReference type="NCBI Taxonomy" id="2952"/>
    <lineage>
        <taxon>Eukaryota</taxon>
        <taxon>Sar</taxon>
        <taxon>Alveolata</taxon>
        <taxon>Dinophyceae</taxon>
        <taxon>Suessiales</taxon>
        <taxon>Symbiodiniaceae</taxon>
        <taxon>Symbiodinium</taxon>
    </lineage>
</organism>
<feature type="non-terminal residue" evidence="1">
    <location>
        <position position="117"/>
    </location>
</feature>
<comment type="caution">
    <text evidence="1">The sequence shown here is derived from an EMBL/GenBank/DDBJ whole genome shotgun (WGS) entry which is preliminary data.</text>
</comment>
<evidence type="ECO:0000313" key="2">
    <source>
        <dbReference type="Proteomes" id="UP000649617"/>
    </source>
</evidence>
<sequence length="117" mass="13240">EEHEAQLNMEARPMAVIQADYMGMLIQEEHEAQLNMEGIQMDYMGILFQEEHHPSFRNAGSRVIKTFADIVALDGLRAMRLDSCDDASDSDISSDAGEFENLDVDFDEGMYVPDEFS</sequence>
<feature type="non-terminal residue" evidence="1">
    <location>
        <position position="1"/>
    </location>
</feature>
<protein>
    <submittedName>
        <fullName evidence="1">Uncharacterized protein</fullName>
    </submittedName>
</protein>
<keyword evidence="2" id="KW-1185">Reference proteome</keyword>